<gene>
    <name evidence="2" type="ORF">RN607_02570</name>
</gene>
<dbReference type="AlphaFoldDB" id="A0AA96FDE6"/>
<dbReference type="InterPro" id="IPR036188">
    <property type="entry name" value="FAD/NAD-bd_sf"/>
</dbReference>
<dbReference type="SUPFAM" id="SSF51905">
    <property type="entry name" value="FAD/NAD(P)-binding domain"/>
    <property type="match status" value="1"/>
</dbReference>
<evidence type="ECO:0000313" key="2">
    <source>
        <dbReference type="EMBL" id="WNM27908.1"/>
    </source>
</evidence>
<keyword evidence="1" id="KW-0472">Membrane</keyword>
<organism evidence="2">
    <name type="scientific">Demequina capsici</name>
    <dbReference type="NCBI Taxonomy" id="3075620"/>
    <lineage>
        <taxon>Bacteria</taxon>
        <taxon>Bacillati</taxon>
        <taxon>Actinomycetota</taxon>
        <taxon>Actinomycetes</taxon>
        <taxon>Micrococcales</taxon>
        <taxon>Demequinaceae</taxon>
        <taxon>Demequina</taxon>
    </lineage>
</organism>
<keyword evidence="1" id="KW-0812">Transmembrane</keyword>
<sequence length="403" mass="43601">MDEVVDVDLAIVGGGAAGLSMLAHLGESRWRGTVALVDDGARPVAGRQWAWWSQGELLIDAHAATSASRARVAGDGWVRTLDLAPYSYKAITGGALLDAARLHGSSLARLVWIEGSAEQVSVLEGDGRERPVGELRVTRPDGSVTLVRAGAVLDSAGVGVGASRRDPRDGPHLDFLGWHVRADRDVFDPDVATVMDFRTDQGDGLAFMYVLPTSPRTALVERTVFVVGRRAAGLIDHAEALTLYAERILGIAEQEAVVVEQGAIPLLPPQPAGIGVTPLGAAAGMVKLSTGYAFARIQRHSAAVAQSFASEQRAVPRLAGWRQRLRHRWYGLLDRALLGVVEADPAAARRILEALWRRNDGPAILRFLDEQASLLQQVRLFVTLPFWLFIAAPVVRLRRRRRG</sequence>
<accession>A0AA96FDE6</accession>
<dbReference type="EMBL" id="CP134880">
    <property type="protein sequence ID" value="WNM27908.1"/>
    <property type="molecule type" value="Genomic_DNA"/>
</dbReference>
<dbReference type="KEGG" id="dcp:RN607_02570"/>
<dbReference type="RefSeq" id="WP_313544136.1">
    <property type="nucleotide sequence ID" value="NZ_CP134880.1"/>
</dbReference>
<name>A0AA96FDE6_9MICO</name>
<keyword evidence="1" id="KW-1133">Transmembrane helix</keyword>
<evidence type="ECO:0000256" key="1">
    <source>
        <dbReference type="SAM" id="Phobius"/>
    </source>
</evidence>
<dbReference type="Proteomes" id="UP001303408">
    <property type="component" value="Chromosome"/>
</dbReference>
<protein>
    <submittedName>
        <fullName evidence="2">Lycopene cyclase family protein</fullName>
    </submittedName>
</protein>
<reference evidence="2" key="1">
    <citation type="submission" date="2023-09" db="EMBL/GenBank/DDBJ databases">
        <title>Demequina sp. a novel bacteria isolated from Capsicum annuum.</title>
        <authorList>
            <person name="Humaira Z."/>
            <person name="Lee J."/>
            <person name="Cho D."/>
        </authorList>
    </citation>
    <scope>NUCLEOTIDE SEQUENCE</scope>
    <source>
        <strain evidence="2">PMTSA13</strain>
    </source>
</reference>
<feature type="transmembrane region" description="Helical" evidence="1">
    <location>
        <begin position="378"/>
        <end position="397"/>
    </location>
</feature>
<proteinExistence type="predicted"/>
<dbReference type="Pfam" id="PF05834">
    <property type="entry name" value="Lycopene_cycl"/>
    <property type="match status" value="1"/>
</dbReference>